<dbReference type="Proteomes" id="UP000597877">
    <property type="component" value="Unassembled WGS sequence"/>
</dbReference>
<sequence length="136" mass="16063">MYDFTKNEMEIVKDNLQAFIANFGKPRITRGDDGESFYVFTDDSDSWRQYCYNIDYLNGWLYGCVQAACGNPKRDEEMREMCDSAGFRERYAILYGERKTKNINGHKCYVFTYSEDDEYQDANGALYDTVTRSWRD</sequence>
<protein>
    <recommendedName>
        <fullName evidence="3">Phage protein</fullName>
    </recommendedName>
</protein>
<keyword evidence="2" id="KW-1185">Reference proteome</keyword>
<gene>
    <name evidence="1" type="ORF">H8S00_05160</name>
</gene>
<evidence type="ECO:0000313" key="2">
    <source>
        <dbReference type="Proteomes" id="UP000597877"/>
    </source>
</evidence>
<evidence type="ECO:0000313" key="1">
    <source>
        <dbReference type="EMBL" id="MBC5667375.1"/>
    </source>
</evidence>
<dbReference type="EMBL" id="JACOOZ010000003">
    <property type="protein sequence ID" value="MBC5667375.1"/>
    <property type="molecule type" value="Genomic_DNA"/>
</dbReference>
<reference evidence="1 2" key="1">
    <citation type="submission" date="2020-08" db="EMBL/GenBank/DDBJ databases">
        <title>Genome public.</title>
        <authorList>
            <person name="Liu C."/>
            <person name="Sun Q."/>
        </authorList>
    </citation>
    <scope>NUCLEOTIDE SEQUENCE [LARGE SCALE GENOMIC DNA]</scope>
    <source>
        <strain evidence="1 2">BX4</strain>
    </source>
</reference>
<dbReference type="RefSeq" id="WP_186840156.1">
    <property type="nucleotide sequence ID" value="NZ_JACOOZ010000003.1"/>
</dbReference>
<proteinExistence type="predicted"/>
<name>A0ABR7F3J7_9FIRM</name>
<comment type="caution">
    <text evidence="1">The sequence shown here is derived from an EMBL/GenBank/DDBJ whole genome shotgun (WGS) entry which is preliminary data.</text>
</comment>
<evidence type="ECO:0008006" key="3">
    <source>
        <dbReference type="Google" id="ProtNLM"/>
    </source>
</evidence>
<organism evidence="1 2">
    <name type="scientific">Eubacterium segne</name>
    <dbReference type="NCBI Taxonomy" id="2763045"/>
    <lineage>
        <taxon>Bacteria</taxon>
        <taxon>Bacillati</taxon>
        <taxon>Bacillota</taxon>
        <taxon>Clostridia</taxon>
        <taxon>Eubacteriales</taxon>
        <taxon>Eubacteriaceae</taxon>
        <taxon>Eubacterium</taxon>
    </lineage>
</organism>
<accession>A0ABR7F3J7</accession>